<proteinExistence type="predicted"/>
<comment type="caution">
    <text evidence="2">The sequence shown here is derived from an EMBL/GenBank/DDBJ whole genome shotgun (WGS) entry which is preliminary data.</text>
</comment>
<keyword evidence="3" id="KW-1185">Reference proteome</keyword>
<dbReference type="EMBL" id="JARJCN010000195">
    <property type="protein sequence ID" value="KAJ7064377.1"/>
    <property type="molecule type" value="Genomic_DNA"/>
</dbReference>
<evidence type="ECO:0000256" key="1">
    <source>
        <dbReference type="SAM" id="MobiDB-lite"/>
    </source>
</evidence>
<sequence>MLFVCLLCWGLVVTIPMAKLNWALITHPRPPASTSPHPRRHRAAVEGRGRGAESTTPSTLRCWARRGRESVGSIRAAGGRRHATCGGENRDGDRYGDSGLWDARRRRQRAIGEWRGARRRRRWRTRSLRGYLAHGRDRRCARRGLTARGRGGDRRAGTARWARMRGGSVTGVQPDGSDEAGVRGGRGETRTWAAAGKRRGVHWWGAGAGPRTSRRSSPQRRRGR</sequence>
<name>A0AAD6XFH5_9AGAR</name>
<organism evidence="2 3">
    <name type="scientific">Mycena belliarum</name>
    <dbReference type="NCBI Taxonomy" id="1033014"/>
    <lineage>
        <taxon>Eukaryota</taxon>
        <taxon>Fungi</taxon>
        <taxon>Dikarya</taxon>
        <taxon>Basidiomycota</taxon>
        <taxon>Agaricomycotina</taxon>
        <taxon>Agaricomycetes</taxon>
        <taxon>Agaricomycetidae</taxon>
        <taxon>Agaricales</taxon>
        <taxon>Marasmiineae</taxon>
        <taxon>Mycenaceae</taxon>
        <taxon>Mycena</taxon>
    </lineage>
</organism>
<accession>A0AAD6XFH5</accession>
<evidence type="ECO:0000313" key="2">
    <source>
        <dbReference type="EMBL" id="KAJ7064377.1"/>
    </source>
</evidence>
<feature type="region of interest" description="Disordered" evidence="1">
    <location>
        <begin position="28"/>
        <end position="58"/>
    </location>
</feature>
<dbReference type="Proteomes" id="UP001222325">
    <property type="component" value="Unassembled WGS sequence"/>
</dbReference>
<feature type="region of interest" description="Disordered" evidence="1">
    <location>
        <begin position="168"/>
        <end position="224"/>
    </location>
</feature>
<dbReference type="AlphaFoldDB" id="A0AAD6XFH5"/>
<evidence type="ECO:0000313" key="3">
    <source>
        <dbReference type="Proteomes" id="UP001222325"/>
    </source>
</evidence>
<protein>
    <submittedName>
        <fullName evidence="2">Uncharacterized protein</fullName>
    </submittedName>
</protein>
<feature type="compositionally biased region" description="Basic residues" evidence="1">
    <location>
        <begin position="212"/>
        <end position="224"/>
    </location>
</feature>
<gene>
    <name evidence="2" type="ORF">B0H15DRAFT_872868</name>
</gene>
<reference evidence="2" key="1">
    <citation type="submission" date="2023-03" db="EMBL/GenBank/DDBJ databases">
        <title>Massive genome expansion in bonnet fungi (Mycena s.s.) driven by repeated elements and novel gene families across ecological guilds.</title>
        <authorList>
            <consortium name="Lawrence Berkeley National Laboratory"/>
            <person name="Harder C.B."/>
            <person name="Miyauchi S."/>
            <person name="Viragh M."/>
            <person name="Kuo A."/>
            <person name="Thoen E."/>
            <person name="Andreopoulos B."/>
            <person name="Lu D."/>
            <person name="Skrede I."/>
            <person name="Drula E."/>
            <person name="Henrissat B."/>
            <person name="Morin E."/>
            <person name="Kohler A."/>
            <person name="Barry K."/>
            <person name="LaButti K."/>
            <person name="Morin E."/>
            <person name="Salamov A."/>
            <person name="Lipzen A."/>
            <person name="Mereny Z."/>
            <person name="Hegedus B."/>
            <person name="Baldrian P."/>
            <person name="Stursova M."/>
            <person name="Weitz H."/>
            <person name="Taylor A."/>
            <person name="Grigoriev I.V."/>
            <person name="Nagy L.G."/>
            <person name="Martin F."/>
            <person name="Kauserud H."/>
        </authorList>
    </citation>
    <scope>NUCLEOTIDE SEQUENCE</scope>
    <source>
        <strain evidence="2">CBHHK173m</strain>
    </source>
</reference>